<evidence type="ECO:0000256" key="1">
    <source>
        <dbReference type="ARBA" id="ARBA00004651"/>
    </source>
</evidence>
<evidence type="ECO:0000313" key="7">
    <source>
        <dbReference type="EMBL" id="MCL6728734.1"/>
    </source>
</evidence>
<feature type="transmembrane region" description="Helical" evidence="6">
    <location>
        <begin position="49"/>
        <end position="68"/>
    </location>
</feature>
<keyword evidence="3 6" id="KW-0812">Transmembrane</keyword>
<reference evidence="7" key="1">
    <citation type="submission" date="2022-05" db="EMBL/GenBank/DDBJ databases">
        <authorList>
            <person name="Jo J.-H."/>
            <person name="Im W.-T."/>
        </authorList>
    </citation>
    <scope>NUCLEOTIDE SEQUENCE</scope>
    <source>
        <strain evidence="7">SE220</strain>
    </source>
</reference>
<keyword evidence="2" id="KW-1003">Cell membrane</keyword>
<dbReference type="EMBL" id="JAMGBE010000001">
    <property type="protein sequence ID" value="MCL6728734.1"/>
    <property type="molecule type" value="Genomic_DNA"/>
</dbReference>
<evidence type="ECO:0000256" key="6">
    <source>
        <dbReference type="SAM" id="Phobius"/>
    </source>
</evidence>
<evidence type="ECO:0000256" key="2">
    <source>
        <dbReference type="ARBA" id="ARBA00022475"/>
    </source>
</evidence>
<feature type="transmembrane region" description="Helical" evidence="6">
    <location>
        <begin position="380"/>
        <end position="401"/>
    </location>
</feature>
<feature type="transmembrane region" description="Helical" evidence="6">
    <location>
        <begin position="314"/>
        <end position="341"/>
    </location>
</feature>
<organism evidence="7 8">
    <name type="scientific">Sphingomonas hankyongi</name>
    <dbReference type="NCBI Taxonomy" id="2908209"/>
    <lineage>
        <taxon>Bacteria</taxon>
        <taxon>Pseudomonadati</taxon>
        <taxon>Pseudomonadota</taxon>
        <taxon>Alphaproteobacteria</taxon>
        <taxon>Sphingomonadales</taxon>
        <taxon>Sphingomonadaceae</taxon>
        <taxon>Sphingomonas</taxon>
    </lineage>
</organism>
<dbReference type="Proteomes" id="UP001165342">
    <property type="component" value="Unassembled WGS sequence"/>
</dbReference>
<comment type="caution">
    <text evidence="7">The sequence shown here is derived from an EMBL/GenBank/DDBJ whole genome shotgun (WGS) entry which is preliminary data.</text>
</comment>
<feature type="transmembrane region" description="Helical" evidence="6">
    <location>
        <begin position="133"/>
        <end position="152"/>
    </location>
</feature>
<evidence type="ECO:0000256" key="3">
    <source>
        <dbReference type="ARBA" id="ARBA00022692"/>
    </source>
</evidence>
<evidence type="ECO:0000256" key="5">
    <source>
        <dbReference type="ARBA" id="ARBA00023136"/>
    </source>
</evidence>
<comment type="subcellular location">
    <subcellularLocation>
        <location evidence="1">Cell membrane</location>
        <topology evidence="1">Multi-pass membrane protein</topology>
    </subcellularLocation>
</comment>
<dbReference type="Pfam" id="PF01943">
    <property type="entry name" value="Polysacc_synt"/>
    <property type="match status" value="1"/>
</dbReference>
<name>A0ABT0RZ66_9SPHN</name>
<evidence type="ECO:0000313" key="8">
    <source>
        <dbReference type="Proteomes" id="UP001165342"/>
    </source>
</evidence>
<keyword evidence="8" id="KW-1185">Reference proteome</keyword>
<gene>
    <name evidence="7" type="ORF">LZ538_01525</name>
</gene>
<keyword evidence="4 6" id="KW-1133">Transmembrane helix</keyword>
<feature type="transmembrane region" description="Helical" evidence="6">
    <location>
        <begin position="173"/>
        <end position="196"/>
    </location>
</feature>
<feature type="transmembrane region" description="Helical" evidence="6">
    <location>
        <begin position="407"/>
        <end position="425"/>
    </location>
</feature>
<sequence>MNLGKGKQRGVFARMARNVGWLAGSRGFIGILSIAYLAIAARALGPKRFGEFALVLTYGQLIANVVQFQSWKGVIRFGAAHLAAGNRDGLARLFGFTATLDAASTIVGTAIAVGGVELAAPILHWPAELRLPAAVFGCIVLLASGGTPSGMLRLFDRFDLQAFTEAIGPIVRFAGSAVAWAAGWPTVGFLAVWGAATILQTLAQWIAVVAIHGSRLTFGRAAFMQALRENRRLWRFMIQTNLSNSLGLFWMQLGTLAVGAVSGPVQAGGFRIANRIAKGLVKPVETITRALYPELARLIATNDHLTARKVLTRLTWIAAALALTAVLIIGLAGATILRLIAGESFEFAHGFLFLLSIAAAIDLVGFALEPFHSAHGRSGRILRSRAIGAALYGVLLALLLPTIGPEGAALASVAASSVIFAQLALSTRQILSRQLANAGAVSREQAQANDQGYGQ</sequence>
<dbReference type="InterPro" id="IPR002797">
    <property type="entry name" value="Polysacc_synth"/>
</dbReference>
<feature type="transmembrane region" description="Helical" evidence="6">
    <location>
        <begin position="347"/>
        <end position="368"/>
    </location>
</feature>
<feature type="transmembrane region" description="Helical" evidence="6">
    <location>
        <begin position="89"/>
        <end position="113"/>
    </location>
</feature>
<evidence type="ECO:0000256" key="4">
    <source>
        <dbReference type="ARBA" id="ARBA00022989"/>
    </source>
</evidence>
<dbReference type="RefSeq" id="WP_249830237.1">
    <property type="nucleotide sequence ID" value="NZ_JAMGBE010000001.1"/>
</dbReference>
<feature type="transmembrane region" description="Helical" evidence="6">
    <location>
        <begin position="21"/>
        <end position="43"/>
    </location>
</feature>
<dbReference type="PANTHER" id="PTHR30250">
    <property type="entry name" value="PST FAMILY PREDICTED COLANIC ACID TRANSPORTER"/>
    <property type="match status" value="1"/>
</dbReference>
<protein>
    <submittedName>
        <fullName evidence="7">Lipopolysaccharide biosynthesis protein</fullName>
    </submittedName>
</protein>
<keyword evidence="5 6" id="KW-0472">Membrane</keyword>
<accession>A0ABT0RZ66</accession>
<dbReference type="PANTHER" id="PTHR30250:SF31">
    <property type="entry name" value="INNER MEMBRANE PROTEIN YGHQ"/>
    <property type="match status" value="1"/>
</dbReference>
<proteinExistence type="predicted"/>
<dbReference type="InterPro" id="IPR050833">
    <property type="entry name" value="Poly_Biosynth_Transport"/>
</dbReference>